<name>A0A938WVN3_9BACT</name>
<keyword evidence="2" id="KW-1185">Reference proteome</keyword>
<accession>A0A938WVN3</accession>
<sequence length="297" mass="34295">MNKRLNLLFIEGNRQNIDKENVRACYNKIKNLGYIESMPIEYIPMDEAIEKIGDRKLFKMSVERNVGKGEAIISNFKITLEVVKQEDYLNYDGVCEDGQHRDLALQFPALNEVQPTYTEVHIPANMDIVSYIALRNNGKVWNNGDFYNSGISTNNKEMDYILSLCKKYKAAFIFALYTFGTINLTSKQIKSIQLGYKKTSDYGKLQLNKSTRETGDKILNALKEHKFLSEDRFNGRFAQGLKQYYNEVGNDEQKVIDTINLIDKEQWDKHFTPKQGQSMEAKSYVEAFKALYADFEG</sequence>
<proteinExistence type="predicted"/>
<protein>
    <submittedName>
        <fullName evidence="1">Uncharacterized protein</fullName>
    </submittedName>
</protein>
<reference evidence="1" key="1">
    <citation type="submission" date="2020-08" db="EMBL/GenBank/DDBJ databases">
        <authorList>
            <person name="Cejkova D."/>
            <person name="Kubasova T."/>
            <person name="Jahodarova E."/>
            <person name="Rychlik I."/>
        </authorList>
    </citation>
    <scope>NUCLEOTIDE SEQUENCE</scope>
    <source>
        <strain evidence="1">An824</strain>
    </source>
</reference>
<organism evidence="1 2">
    <name type="scientific">Marseilla massiliensis</name>
    <dbReference type="NCBI Taxonomy" id="1841864"/>
    <lineage>
        <taxon>Bacteria</taxon>
        <taxon>Pseudomonadati</taxon>
        <taxon>Bacteroidota</taxon>
        <taxon>Bacteroidia</taxon>
        <taxon>Bacteroidales</taxon>
        <taxon>Prevotellaceae</taxon>
        <taxon>Marseilla</taxon>
    </lineage>
</organism>
<evidence type="ECO:0000313" key="1">
    <source>
        <dbReference type="EMBL" id="MBM6674406.1"/>
    </source>
</evidence>
<dbReference type="AlphaFoldDB" id="A0A938WVN3"/>
<dbReference type="Proteomes" id="UP000706891">
    <property type="component" value="Unassembled WGS sequence"/>
</dbReference>
<comment type="caution">
    <text evidence="1">The sequence shown here is derived from an EMBL/GenBank/DDBJ whole genome shotgun (WGS) entry which is preliminary data.</text>
</comment>
<reference evidence="1" key="2">
    <citation type="journal article" date="2021" name="Sci. Rep.">
        <title>The distribution of antibiotic resistance genes in chicken gut microbiota commensals.</title>
        <authorList>
            <person name="Juricova H."/>
            <person name="Matiasovicova J."/>
            <person name="Kubasova T."/>
            <person name="Cejkova D."/>
            <person name="Rychlik I."/>
        </authorList>
    </citation>
    <scope>NUCLEOTIDE SEQUENCE</scope>
    <source>
        <strain evidence="1">An824</strain>
    </source>
</reference>
<evidence type="ECO:0000313" key="2">
    <source>
        <dbReference type="Proteomes" id="UP000706891"/>
    </source>
</evidence>
<dbReference type="EMBL" id="JACJJG010000077">
    <property type="protein sequence ID" value="MBM6674406.1"/>
    <property type="molecule type" value="Genomic_DNA"/>
</dbReference>
<gene>
    <name evidence="1" type="ORF">H6A34_11045</name>
</gene>